<reference evidence="1" key="1">
    <citation type="submission" date="2014-11" db="EMBL/GenBank/DDBJ databases">
        <authorList>
            <person name="Amaro Gonzalez C."/>
        </authorList>
    </citation>
    <scope>NUCLEOTIDE SEQUENCE</scope>
</reference>
<proteinExistence type="predicted"/>
<protein>
    <submittedName>
        <fullName evidence="1">Uncharacterized protein</fullName>
    </submittedName>
</protein>
<name>A0A0E9T9A9_ANGAN</name>
<evidence type="ECO:0000313" key="1">
    <source>
        <dbReference type="EMBL" id="JAH49323.1"/>
    </source>
</evidence>
<dbReference type="EMBL" id="GBXM01059254">
    <property type="protein sequence ID" value="JAH49323.1"/>
    <property type="molecule type" value="Transcribed_RNA"/>
</dbReference>
<dbReference type="AlphaFoldDB" id="A0A0E9T9A9"/>
<accession>A0A0E9T9A9</accession>
<sequence>MLLKCKLPSKSSVFFYGQLNEHNARGPLARTQ</sequence>
<reference evidence="1" key="2">
    <citation type="journal article" date="2015" name="Fish Shellfish Immunol.">
        <title>Early steps in the European eel (Anguilla anguilla)-Vibrio vulnificus interaction in the gills: Role of the RtxA13 toxin.</title>
        <authorList>
            <person name="Callol A."/>
            <person name="Pajuelo D."/>
            <person name="Ebbesson L."/>
            <person name="Teles M."/>
            <person name="MacKenzie S."/>
            <person name="Amaro C."/>
        </authorList>
    </citation>
    <scope>NUCLEOTIDE SEQUENCE</scope>
</reference>
<organism evidence="1">
    <name type="scientific">Anguilla anguilla</name>
    <name type="common">European freshwater eel</name>
    <name type="synonym">Muraena anguilla</name>
    <dbReference type="NCBI Taxonomy" id="7936"/>
    <lineage>
        <taxon>Eukaryota</taxon>
        <taxon>Metazoa</taxon>
        <taxon>Chordata</taxon>
        <taxon>Craniata</taxon>
        <taxon>Vertebrata</taxon>
        <taxon>Euteleostomi</taxon>
        <taxon>Actinopterygii</taxon>
        <taxon>Neopterygii</taxon>
        <taxon>Teleostei</taxon>
        <taxon>Anguilliformes</taxon>
        <taxon>Anguillidae</taxon>
        <taxon>Anguilla</taxon>
    </lineage>
</organism>